<feature type="domain" description="F-box associated beta-propeller type 3" evidence="2">
    <location>
        <begin position="81"/>
        <end position="273"/>
    </location>
</feature>
<dbReference type="Proteomes" id="UP000467841">
    <property type="component" value="Unassembled WGS sequence"/>
</dbReference>
<proteinExistence type="predicted"/>
<name>A0A6D2IZS6_9BRAS</name>
<dbReference type="EMBL" id="CACVBM020001127">
    <property type="protein sequence ID" value="CAA7032758.1"/>
    <property type="molecule type" value="Genomic_DNA"/>
</dbReference>
<organism evidence="3 4">
    <name type="scientific">Microthlaspi erraticum</name>
    <dbReference type="NCBI Taxonomy" id="1685480"/>
    <lineage>
        <taxon>Eukaryota</taxon>
        <taxon>Viridiplantae</taxon>
        <taxon>Streptophyta</taxon>
        <taxon>Embryophyta</taxon>
        <taxon>Tracheophyta</taxon>
        <taxon>Spermatophyta</taxon>
        <taxon>Magnoliopsida</taxon>
        <taxon>eudicotyledons</taxon>
        <taxon>Gunneridae</taxon>
        <taxon>Pentapetalae</taxon>
        <taxon>rosids</taxon>
        <taxon>malvids</taxon>
        <taxon>Brassicales</taxon>
        <taxon>Brassicaceae</taxon>
        <taxon>Coluteocarpeae</taxon>
        <taxon>Microthlaspi</taxon>
    </lineage>
</organism>
<protein>
    <recommendedName>
        <fullName evidence="2">F-box associated beta-propeller type 3 domain-containing protein</fullName>
    </recommendedName>
</protein>
<dbReference type="PANTHER" id="PTHR31111:SF130">
    <property type="entry name" value="F-BOX ASSOCIATED UBIQUITINATION EFFECTOR FAMILY PROTEIN"/>
    <property type="match status" value="1"/>
</dbReference>
<accession>A0A6D2IZS6</accession>
<feature type="region of interest" description="Disordered" evidence="1">
    <location>
        <begin position="303"/>
        <end position="336"/>
    </location>
</feature>
<dbReference type="InterPro" id="IPR017451">
    <property type="entry name" value="F-box-assoc_interact_dom"/>
</dbReference>
<evidence type="ECO:0000313" key="3">
    <source>
        <dbReference type="EMBL" id="CAA7032758.1"/>
    </source>
</evidence>
<evidence type="ECO:0000259" key="2">
    <source>
        <dbReference type="Pfam" id="PF08268"/>
    </source>
</evidence>
<dbReference type="InterPro" id="IPR013187">
    <property type="entry name" value="F-box-assoc_dom_typ3"/>
</dbReference>
<comment type="caution">
    <text evidence="3">The sequence shown here is derived from an EMBL/GenBank/DDBJ whole genome shotgun (WGS) entry which is preliminary data.</text>
</comment>
<dbReference type="NCBIfam" id="TIGR01640">
    <property type="entry name" value="F_box_assoc_1"/>
    <property type="match status" value="1"/>
</dbReference>
<dbReference type="Pfam" id="PF08268">
    <property type="entry name" value="FBA_3"/>
    <property type="match status" value="1"/>
</dbReference>
<feature type="compositionally biased region" description="Basic and acidic residues" evidence="1">
    <location>
        <begin position="303"/>
        <end position="327"/>
    </location>
</feature>
<reference evidence="3" key="1">
    <citation type="submission" date="2020-01" db="EMBL/GenBank/DDBJ databases">
        <authorList>
            <person name="Mishra B."/>
        </authorList>
    </citation>
    <scope>NUCLEOTIDE SEQUENCE [LARGE SCALE GENOMIC DNA]</scope>
</reference>
<gene>
    <name evidence="3" type="ORF">MERR_LOCUS19993</name>
</gene>
<dbReference type="OrthoDB" id="605328at2759"/>
<dbReference type="PANTHER" id="PTHR31111">
    <property type="entry name" value="BNAA05G37150D PROTEIN-RELATED"/>
    <property type="match status" value="1"/>
</dbReference>
<keyword evidence="4" id="KW-1185">Reference proteome</keyword>
<evidence type="ECO:0000313" key="4">
    <source>
        <dbReference type="Proteomes" id="UP000467841"/>
    </source>
</evidence>
<dbReference type="AlphaFoldDB" id="A0A6D2IZS6"/>
<evidence type="ECO:0000256" key="1">
    <source>
        <dbReference type="SAM" id="MobiDB-lite"/>
    </source>
</evidence>
<sequence>MEDQIPTSFTFEIDNFSEKEATISSPKFLSGGCEWFIPKEMMLMITWLCTYALRTLNHCDLDGKDELVIPCYDDDDDDDDDDGEFRILTLGTGEVSWRKVHCPLTYFTNCSSGICINGVMYCLATKVDKTFKIFCFDVRSEKFKFIDMETFNAWPGRLVNYKGKLGVIHWNRAKRTLELLMCVVDDVEKHEWSKHVYPLPHNCELVKHSDFSVLGVTAKGEIVLLPLYTCYKDSPLSYVLYFNPESKSLQQVHQKLGFDGYYGRAFQFFVDHVEDLNINDAKLLKSSMYVPFVKKRGDDMRYDEGVSREKKHRESNEGDSREDEDIRRRRRRRRKQ</sequence>